<dbReference type="InterPro" id="IPR006311">
    <property type="entry name" value="TAT_signal"/>
</dbReference>
<dbReference type="PANTHER" id="PTHR43563">
    <property type="entry name" value="AMINE OXIDASE"/>
    <property type="match status" value="1"/>
</dbReference>
<name>A0AB39NZE6_9ACTN</name>
<accession>A0AB39NZE6</accession>
<proteinExistence type="inferred from homology"/>
<dbReference type="PANTHER" id="PTHR43563:SF1">
    <property type="entry name" value="AMINE OXIDASE [FLAVIN-CONTAINING] B"/>
    <property type="match status" value="1"/>
</dbReference>
<dbReference type="PROSITE" id="PS51318">
    <property type="entry name" value="TAT"/>
    <property type="match status" value="1"/>
</dbReference>
<feature type="region of interest" description="Disordered" evidence="2">
    <location>
        <begin position="1"/>
        <end position="25"/>
    </location>
</feature>
<dbReference type="Pfam" id="PF01593">
    <property type="entry name" value="Amino_oxidase"/>
    <property type="match status" value="1"/>
</dbReference>
<evidence type="ECO:0000256" key="2">
    <source>
        <dbReference type="SAM" id="MobiDB-lite"/>
    </source>
</evidence>
<dbReference type="AlphaFoldDB" id="A0AB39NZE6"/>
<dbReference type="Gene3D" id="3.50.50.60">
    <property type="entry name" value="FAD/NAD(P)-binding domain"/>
    <property type="match status" value="1"/>
</dbReference>
<evidence type="ECO:0000313" key="4">
    <source>
        <dbReference type="EMBL" id="XDQ23582.1"/>
    </source>
</evidence>
<dbReference type="Gene3D" id="1.10.405.10">
    <property type="entry name" value="Guanine Nucleotide Dissociation Inhibitor, domain 1"/>
    <property type="match status" value="1"/>
</dbReference>
<dbReference type="RefSeq" id="WP_369229437.1">
    <property type="nucleotide sequence ID" value="NZ_CP163435.1"/>
</dbReference>
<dbReference type="SUPFAM" id="SSF51905">
    <property type="entry name" value="FAD/NAD(P)-binding domain"/>
    <property type="match status" value="1"/>
</dbReference>
<evidence type="ECO:0000256" key="1">
    <source>
        <dbReference type="ARBA" id="ARBA00005995"/>
    </source>
</evidence>
<dbReference type="InterPro" id="IPR036188">
    <property type="entry name" value="FAD/NAD-bd_sf"/>
</dbReference>
<sequence>MHRESARSSTTSPATPKTRTGLPDRLGLAFSLHGEARRRGMPVAEVAGERADRAERELNRRQLLAAAGAITATGLTGAALAGSPRAAAAPAATTSGVMAPRVVIVGAGLAGLRCAHQLWTGPRAIASTVYEADTTHVGGRCWSLRGFFAGGMVSEHGGSFISSTDTAVLGLAKSFGLKTEYANGGTLNAGTYAGWVDGGRYDGAQQQSDWVAEAYDAFAASYAAMGTPRWNSSTAEAKRLDRLSCLDYLAEIGLPPSSGLGQLIQSLQLQSGGEPAHSSALGMIGFLGSSSTFDGGPGFDEKYHLVGGNDQLVSAMVAQLPSGTVQQGYQLVAVVRNSDSSYTCTFTCSGGGGAPVSVHADHLVLALPFSTLRDVDLSRSGLSALKLTAIQQQGMGQNAKLVTQLNSKTWPSLGYNGVSNTGPTGYQTSWDGSVQLGPKGSPALLVNFPGGDTARSALTGTAHGPAPSADVNWFLTQIEHVYPGTTAAFNGLAYEDHWSLDPWHKGAYHYYRTGQYTTIAGYEGAQEGRIHFAGEHTDVDNATLNAAVASGERAATEVSAQV</sequence>
<feature type="domain" description="Amine oxidase" evidence="3">
    <location>
        <begin position="109"/>
        <end position="558"/>
    </location>
</feature>
<organism evidence="4">
    <name type="scientific">Streptomyces sp. R21</name>
    <dbReference type="NCBI Taxonomy" id="3238627"/>
    <lineage>
        <taxon>Bacteria</taxon>
        <taxon>Bacillati</taxon>
        <taxon>Actinomycetota</taxon>
        <taxon>Actinomycetes</taxon>
        <taxon>Kitasatosporales</taxon>
        <taxon>Streptomycetaceae</taxon>
        <taxon>Streptomyces</taxon>
    </lineage>
</organism>
<dbReference type="EMBL" id="CP163435">
    <property type="protein sequence ID" value="XDQ23582.1"/>
    <property type="molecule type" value="Genomic_DNA"/>
</dbReference>
<protein>
    <submittedName>
        <fullName evidence="4">Flavin monoamine oxidase family protein</fullName>
    </submittedName>
</protein>
<gene>
    <name evidence="4" type="ORF">AB5J56_02190</name>
</gene>
<dbReference type="GO" id="GO:0016491">
    <property type="term" value="F:oxidoreductase activity"/>
    <property type="evidence" value="ECO:0007669"/>
    <property type="project" value="InterPro"/>
</dbReference>
<comment type="similarity">
    <text evidence="1">Belongs to the flavin monoamine oxidase family.</text>
</comment>
<reference evidence="4" key="1">
    <citation type="submission" date="2024-07" db="EMBL/GenBank/DDBJ databases">
        <authorList>
            <person name="Yu S.T."/>
        </authorList>
    </citation>
    <scope>NUCLEOTIDE SEQUENCE</scope>
    <source>
        <strain evidence="4">R21</strain>
    </source>
</reference>
<dbReference type="InterPro" id="IPR002937">
    <property type="entry name" value="Amino_oxidase"/>
</dbReference>
<dbReference type="Gene3D" id="3.90.660.10">
    <property type="match status" value="1"/>
</dbReference>
<feature type="compositionally biased region" description="Low complexity" evidence="2">
    <location>
        <begin position="7"/>
        <end position="20"/>
    </location>
</feature>
<evidence type="ECO:0000259" key="3">
    <source>
        <dbReference type="Pfam" id="PF01593"/>
    </source>
</evidence>
<dbReference type="InterPro" id="IPR050703">
    <property type="entry name" value="Flavin_MAO"/>
</dbReference>